<sequence>MRVVSPYVQSLVSATSDASTMSSRFPYRGRYSFRRGFSDRSRDGEEVFVTGDSHYNNVRDTNYGFRVGQRGGYSDSRGYPSQSSRSWGPLRPPFRPPPRPDDFRSWVFSPSQAPPHWERFVVLSYNILADYLARDHRHRLYFHIPPYILDWEWRRRRIMVELGLWAPDIMCFQEVDKFEDLEIDLNPQGYSGIWKMRTGAPLDGCAIFWRTSRFSLLQEETIEFKSYGLRDNVAQICVLESRSKISHGNGSTGSLIQPESYCHSRGSNKVVICNTHVLYNPNRGDIKLGQVRILLDRAHAIARTWNDAPVVICGDFNATPKSPLYNFISEQKLSLCGLAKNEVSGQSSPCINAPRTTMPLPEVVSPPSNPLKAHVTVGGETNNINQNYSPAQMSAHRRSQCQREEPSLQESSWSSQLKSEGLFDLVSEDTSSDGSEFIFAEHTDKVSDQLVEEKTFDQTLFVSAQEGQLRNEFAPADPESDQLDALVDKVGELVFEELCLAEDHTAHSSRKESPVCSAENASTCEVNCKNDKSVLEDTKCSTFIKLDTELENDDIKSCSLDVDPCAGRPNDLCNTNETNGPGYGEHSHKRETLSQHNNLIVGKKGKVNLYRSGESSFVAEDDSMLPADTEAFFMEKMTYDPHLWTPEELTAASGNADCNYIEHSLKLKSAYTEAKDFAGTRDASGEPQVTSYNRKFMGTVDYIWFSEGLQTLKVLDTIPKHVLQRTPGFPTRKWGSDHLALACELAFKDLPMENLHNFKSGVSNQTYFGTETIYLNLISWAEKEEVRKNDESDSKRKQKMQKVTRKLVRQQRMPENKTKRGTTAKLEPGSFLVCRIETQGLSKSPEGGCSKRSSVGITSCE</sequence>
<evidence type="ECO:0000313" key="3">
    <source>
        <dbReference type="EMBL" id="KAG9459742.1"/>
    </source>
</evidence>
<feature type="compositionally biased region" description="Basic and acidic residues" evidence="1">
    <location>
        <begin position="786"/>
        <end position="795"/>
    </location>
</feature>
<feature type="region of interest" description="Disordered" evidence="1">
    <location>
        <begin position="392"/>
        <end position="415"/>
    </location>
</feature>
<accession>A0AAV7FEW1</accession>
<evidence type="ECO:0000256" key="1">
    <source>
        <dbReference type="SAM" id="MobiDB-lite"/>
    </source>
</evidence>
<comment type="caution">
    <text evidence="3">The sequence shown here is derived from an EMBL/GenBank/DDBJ whole genome shotgun (WGS) entry which is preliminary data.</text>
</comment>
<dbReference type="AlphaFoldDB" id="A0AAV7FEW1"/>
<dbReference type="InterPro" id="IPR050410">
    <property type="entry name" value="CCR4/nocturin_mRNA_transcr"/>
</dbReference>
<feature type="region of interest" description="Disordered" evidence="1">
    <location>
        <begin position="786"/>
        <end position="824"/>
    </location>
</feature>
<feature type="compositionally biased region" description="Basic residues" evidence="1">
    <location>
        <begin position="796"/>
        <end position="809"/>
    </location>
</feature>
<dbReference type="InterPro" id="IPR005135">
    <property type="entry name" value="Endo/exonuclease/phosphatase"/>
</dbReference>
<feature type="region of interest" description="Disordered" evidence="1">
    <location>
        <begin position="841"/>
        <end position="861"/>
    </location>
</feature>
<reference evidence="3 4" key="1">
    <citation type="submission" date="2021-07" db="EMBL/GenBank/DDBJ databases">
        <title>The Aristolochia fimbriata genome: insights into angiosperm evolution, floral development and chemical biosynthesis.</title>
        <authorList>
            <person name="Jiao Y."/>
        </authorList>
    </citation>
    <scope>NUCLEOTIDE SEQUENCE [LARGE SCALE GENOMIC DNA]</scope>
    <source>
        <strain evidence="3">IBCAS-2021</strain>
        <tissue evidence="3">Leaf</tissue>
    </source>
</reference>
<organism evidence="3 4">
    <name type="scientific">Aristolochia fimbriata</name>
    <name type="common">White veined hardy Dutchman's pipe vine</name>
    <dbReference type="NCBI Taxonomy" id="158543"/>
    <lineage>
        <taxon>Eukaryota</taxon>
        <taxon>Viridiplantae</taxon>
        <taxon>Streptophyta</taxon>
        <taxon>Embryophyta</taxon>
        <taxon>Tracheophyta</taxon>
        <taxon>Spermatophyta</taxon>
        <taxon>Magnoliopsida</taxon>
        <taxon>Magnoliidae</taxon>
        <taxon>Piperales</taxon>
        <taxon>Aristolochiaceae</taxon>
        <taxon>Aristolochia</taxon>
    </lineage>
</organism>
<proteinExistence type="predicted"/>
<keyword evidence="4" id="KW-1185">Reference proteome</keyword>
<dbReference type="SUPFAM" id="SSF56219">
    <property type="entry name" value="DNase I-like"/>
    <property type="match status" value="1"/>
</dbReference>
<feature type="domain" description="Endonuclease/exonuclease/phosphatase" evidence="2">
    <location>
        <begin position="124"/>
        <end position="343"/>
    </location>
</feature>
<feature type="compositionally biased region" description="Polar residues" evidence="1">
    <location>
        <begin position="851"/>
        <end position="861"/>
    </location>
</feature>
<dbReference type="PANTHER" id="PTHR12121:SF85">
    <property type="entry name" value="CARBON CATABOLITE REPRESSOR PROTEIN 4 HOMOLOG 6"/>
    <property type="match status" value="1"/>
</dbReference>
<dbReference type="Pfam" id="PF03372">
    <property type="entry name" value="Exo_endo_phos"/>
    <property type="match status" value="1"/>
</dbReference>
<dbReference type="InterPro" id="IPR036691">
    <property type="entry name" value="Endo/exonu/phosph_ase_sf"/>
</dbReference>
<dbReference type="Proteomes" id="UP000825729">
    <property type="component" value="Unassembled WGS sequence"/>
</dbReference>
<dbReference type="GO" id="GO:0000175">
    <property type="term" value="F:3'-5'-RNA exonuclease activity"/>
    <property type="evidence" value="ECO:0007669"/>
    <property type="project" value="TreeGrafter"/>
</dbReference>
<dbReference type="EMBL" id="JAINDJ010000002">
    <property type="protein sequence ID" value="KAG9459742.1"/>
    <property type="molecule type" value="Genomic_DNA"/>
</dbReference>
<dbReference type="Gene3D" id="3.60.10.10">
    <property type="entry name" value="Endonuclease/exonuclease/phosphatase"/>
    <property type="match status" value="2"/>
</dbReference>
<feature type="region of interest" description="Disordered" evidence="1">
    <location>
        <begin position="71"/>
        <end position="93"/>
    </location>
</feature>
<name>A0AAV7FEW1_ARIFI</name>
<dbReference type="PANTHER" id="PTHR12121">
    <property type="entry name" value="CARBON CATABOLITE REPRESSOR PROTEIN 4"/>
    <property type="match status" value="1"/>
</dbReference>
<protein>
    <recommendedName>
        <fullName evidence="2">Endonuclease/exonuclease/phosphatase domain-containing protein</fullName>
    </recommendedName>
</protein>
<gene>
    <name evidence="3" type="ORF">H6P81_004250</name>
</gene>
<evidence type="ECO:0000259" key="2">
    <source>
        <dbReference type="Pfam" id="PF03372"/>
    </source>
</evidence>
<evidence type="ECO:0000313" key="4">
    <source>
        <dbReference type="Proteomes" id="UP000825729"/>
    </source>
</evidence>